<evidence type="ECO:0000313" key="1">
    <source>
        <dbReference type="EMBL" id="KAH7837041.1"/>
    </source>
</evidence>
<comment type="caution">
    <text evidence="1">The sequence shown here is derived from an EMBL/GenBank/DDBJ whole genome shotgun (WGS) entry which is preliminary data.</text>
</comment>
<proteinExistence type="predicted"/>
<sequence length="179" mass="19602">MRPIAISAAPTINQSTEDASLEISRNMRQIAVAVVTVLLVAVQIPYPSSVPAFLWSPHEDGYSRGTSGAKPVDSSVVGFLKGRSHSESQMLSELITSMEQSGSGARYTVLYVSDPLRPAQYPSYREVEYFLQTMPQEMNQSIPLLVMQFAPKIITFGGNLSGDCSAYNSNIWPLLYSGF</sequence>
<protein>
    <submittedName>
        <fullName evidence="1">Uncharacterized protein</fullName>
    </submittedName>
</protein>
<dbReference type="EMBL" id="CM037156">
    <property type="protein sequence ID" value="KAH7837041.1"/>
    <property type="molecule type" value="Genomic_DNA"/>
</dbReference>
<reference evidence="1 2" key="1">
    <citation type="journal article" date="2021" name="Hortic Res">
        <title>High-quality reference genome and annotation aids understanding of berry development for evergreen blueberry (Vaccinium darrowii).</title>
        <authorList>
            <person name="Yu J."/>
            <person name="Hulse-Kemp A.M."/>
            <person name="Babiker E."/>
            <person name="Staton M."/>
        </authorList>
    </citation>
    <scope>NUCLEOTIDE SEQUENCE [LARGE SCALE GENOMIC DNA]</scope>
    <source>
        <strain evidence="2">cv. NJ 8807/NJ 8810</strain>
        <tissue evidence="1">Young leaf</tissue>
    </source>
</reference>
<organism evidence="1 2">
    <name type="scientific">Vaccinium darrowii</name>
    <dbReference type="NCBI Taxonomy" id="229202"/>
    <lineage>
        <taxon>Eukaryota</taxon>
        <taxon>Viridiplantae</taxon>
        <taxon>Streptophyta</taxon>
        <taxon>Embryophyta</taxon>
        <taxon>Tracheophyta</taxon>
        <taxon>Spermatophyta</taxon>
        <taxon>Magnoliopsida</taxon>
        <taxon>eudicotyledons</taxon>
        <taxon>Gunneridae</taxon>
        <taxon>Pentapetalae</taxon>
        <taxon>asterids</taxon>
        <taxon>Ericales</taxon>
        <taxon>Ericaceae</taxon>
        <taxon>Vaccinioideae</taxon>
        <taxon>Vaccinieae</taxon>
        <taxon>Vaccinium</taxon>
    </lineage>
</organism>
<dbReference type="Proteomes" id="UP000828048">
    <property type="component" value="Chromosome 6"/>
</dbReference>
<name>A0ACB7X8M9_9ERIC</name>
<gene>
    <name evidence="1" type="ORF">Vadar_008830</name>
</gene>
<keyword evidence="2" id="KW-1185">Reference proteome</keyword>
<accession>A0ACB7X8M9</accession>
<evidence type="ECO:0000313" key="2">
    <source>
        <dbReference type="Proteomes" id="UP000828048"/>
    </source>
</evidence>